<feature type="binding site" evidence="19">
    <location>
        <position position="172"/>
    </location>
    <ligand>
        <name>ATP</name>
        <dbReference type="ChEBI" id="CHEBI:30616"/>
        <label>1</label>
    </ligand>
</feature>
<keyword evidence="6 19" id="KW-0436">Ligase</keyword>
<feature type="binding site" evidence="19">
    <location>
        <position position="302"/>
    </location>
    <ligand>
        <name>Mn(2+)</name>
        <dbReference type="ChEBI" id="CHEBI:29035"/>
        <label>2</label>
    </ligand>
</feature>
<evidence type="ECO:0000256" key="4">
    <source>
        <dbReference type="ARBA" id="ARBA00009799"/>
    </source>
</evidence>
<dbReference type="FunFam" id="3.40.50.20:FF:000003">
    <property type="entry name" value="Carbamoyl-phosphate synthase large chain"/>
    <property type="match status" value="1"/>
</dbReference>
<comment type="domain">
    <text evidence="19">The large subunit is composed of 2 ATP-grasp domains that are involved in binding the 2 ATP molecules needed for carbamoyl phosphate synthesis. The N-terminal ATP-grasp domain (referred to as the carboxyphosphate synthetic component) catalyzes the ATP-dependent phosphorylation of hydrogencarbonate to carboxyphosphate and the subsequent nucleophilic attack by ammonia to form a carbamate intermediate. The C-terminal ATP-grasp domain (referred to as the carbamoyl phosphate synthetic component) then catalyzes the phosphorylation of carbamate with the second ATP to form the end product carbamoyl phosphate. The reactive and unstable enzyme intermediates are sequentially channeled from one active site to the next through the interior of the protein over a distance of at least 96 A.</text>
</comment>
<feature type="binding site" evidence="19">
    <location>
        <position position="843"/>
    </location>
    <ligand>
        <name>Mn(2+)</name>
        <dbReference type="ChEBI" id="CHEBI:29035"/>
        <label>3</label>
    </ligand>
</feature>
<dbReference type="Pfam" id="PF02786">
    <property type="entry name" value="CPSase_L_D2"/>
    <property type="match status" value="2"/>
</dbReference>
<evidence type="ECO:0000256" key="17">
    <source>
        <dbReference type="ARBA" id="ARBA00057223"/>
    </source>
</evidence>
<dbReference type="EC" id="6.3.5.5" evidence="19"/>
<evidence type="ECO:0000256" key="8">
    <source>
        <dbReference type="ARBA" id="ARBA00022723"/>
    </source>
</evidence>
<organism evidence="22 23">
    <name type="scientific">Nocardioides panacis</name>
    <dbReference type="NCBI Taxonomy" id="2849501"/>
    <lineage>
        <taxon>Bacteria</taxon>
        <taxon>Bacillati</taxon>
        <taxon>Actinomycetota</taxon>
        <taxon>Actinomycetes</taxon>
        <taxon>Propionibacteriales</taxon>
        <taxon>Nocardioidaceae</taxon>
        <taxon>Nocardioides</taxon>
    </lineage>
</organism>
<feature type="binding site" evidence="19">
    <location>
        <position position="843"/>
    </location>
    <ligand>
        <name>ATP</name>
        <dbReference type="ChEBI" id="CHEBI:30616"/>
        <label>2</label>
    </ligand>
</feature>
<dbReference type="InterPro" id="IPR011761">
    <property type="entry name" value="ATP-grasp"/>
</dbReference>
<dbReference type="GO" id="GO:0004087">
    <property type="term" value="F:carbamoyl-phosphate synthase (ammonia) activity"/>
    <property type="evidence" value="ECO:0007669"/>
    <property type="project" value="UniProtKB-EC"/>
</dbReference>
<feature type="domain" description="ATP-grasp" evidence="20">
    <location>
        <begin position="133"/>
        <end position="331"/>
    </location>
</feature>
<gene>
    <name evidence="19 22" type="primary">carB</name>
    <name evidence="22" type="ORF">KRR39_06485</name>
</gene>
<protein>
    <recommendedName>
        <fullName evidence="19">Carbamoyl phosphate synthase large chain</fullName>
        <ecNumber evidence="19">6.3.4.16</ecNumber>
        <ecNumber evidence="19">6.3.5.5</ecNumber>
    </recommendedName>
    <alternativeName>
        <fullName evidence="19">Carbamoyl phosphate synthetase ammonia chain</fullName>
    </alternativeName>
</protein>
<name>A0A975Y1D7_9ACTN</name>
<keyword evidence="13 19" id="KW-0665">Pyrimidine biosynthesis</keyword>
<evidence type="ECO:0000256" key="13">
    <source>
        <dbReference type="ARBA" id="ARBA00022975"/>
    </source>
</evidence>
<evidence type="ECO:0000259" key="21">
    <source>
        <dbReference type="PROSITE" id="PS51855"/>
    </source>
</evidence>
<feature type="binding site" evidence="19">
    <location>
        <position position="845"/>
    </location>
    <ligand>
        <name>Mn(2+)</name>
        <dbReference type="ChEBI" id="CHEBI:29035"/>
        <label>4</label>
    </ligand>
</feature>
<dbReference type="NCBIfam" id="NF009455">
    <property type="entry name" value="PRK12815.1"/>
    <property type="match status" value="1"/>
</dbReference>
<dbReference type="InterPro" id="IPR011607">
    <property type="entry name" value="MGS-like_dom"/>
</dbReference>
<evidence type="ECO:0000256" key="18">
    <source>
        <dbReference type="ARBA" id="ARBA00062056"/>
    </source>
</evidence>
<evidence type="ECO:0000256" key="14">
    <source>
        <dbReference type="ARBA" id="ARBA00023211"/>
    </source>
</evidence>
<evidence type="ECO:0000256" key="16">
    <source>
        <dbReference type="ARBA" id="ARBA00048816"/>
    </source>
</evidence>
<feature type="binding site" evidence="19">
    <location>
        <position position="763"/>
    </location>
    <ligand>
        <name>ATP</name>
        <dbReference type="ChEBI" id="CHEBI:30616"/>
        <label>2</label>
    </ligand>
</feature>
<feature type="binding site" evidence="19">
    <location>
        <position position="213"/>
    </location>
    <ligand>
        <name>ATP</name>
        <dbReference type="ChEBI" id="CHEBI:30616"/>
        <label>1</label>
    </ligand>
</feature>
<feature type="binding site" evidence="19">
    <location>
        <position position="790"/>
    </location>
    <ligand>
        <name>ATP</name>
        <dbReference type="ChEBI" id="CHEBI:30616"/>
        <label>2</label>
    </ligand>
</feature>
<evidence type="ECO:0000256" key="6">
    <source>
        <dbReference type="ARBA" id="ARBA00022598"/>
    </source>
</evidence>
<dbReference type="FunFam" id="3.30.1490.20:FF:000001">
    <property type="entry name" value="Carbamoyl-phosphate synthase large chain"/>
    <property type="match status" value="1"/>
</dbReference>
<feature type="binding site" evidence="19">
    <location>
        <position position="245"/>
    </location>
    <ligand>
        <name>ATP</name>
        <dbReference type="ChEBI" id="CHEBI:30616"/>
        <label>1</label>
    </ligand>
</feature>
<evidence type="ECO:0000256" key="12">
    <source>
        <dbReference type="ARBA" id="ARBA00022842"/>
    </source>
</evidence>
<dbReference type="NCBIfam" id="TIGR01369">
    <property type="entry name" value="CPSaseII_lrg"/>
    <property type="match status" value="1"/>
</dbReference>
<dbReference type="GO" id="GO:0044205">
    <property type="term" value="P:'de novo' UMP biosynthetic process"/>
    <property type="evidence" value="ECO:0007669"/>
    <property type="project" value="UniProtKB-UniRule"/>
</dbReference>
<keyword evidence="11 19" id="KW-0067">ATP-binding</keyword>
<feature type="binding site" evidence="19">
    <location>
        <position position="302"/>
    </location>
    <ligand>
        <name>Mn(2+)</name>
        <dbReference type="ChEBI" id="CHEBI:29035"/>
        <label>1</label>
    </ligand>
</feature>
<feature type="binding site" evidence="19">
    <location>
        <position position="304"/>
    </location>
    <ligand>
        <name>Mg(2+)</name>
        <dbReference type="ChEBI" id="CHEBI:18420"/>
        <label>2</label>
    </ligand>
</feature>
<accession>A0A975Y1D7</accession>
<dbReference type="PROSITE" id="PS50975">
    <property type="entry name" value="ATP_GRASP"/>
    <property type="match status" value="2"/>
</dbReference>
<dbReference type="GO" id="GO:0004088">
    <property type="term" value="F:carbamoyl-phosphate synthase (glutamine-hydrolyzing) activity"/>
    <property type="evidence" value="ECO:0007669"/>
    <property type="project" value="UniProtKB-UniRule"/>
</dbReference>
<evidence type="ECO:0000256" key="19">
    <source>
        <dbReference type="HAMAP-Rule" id="MF_01210"/>
    </source>
</evidence>
<feature type="binding site" evidence="19">
    <location>
        <position position="788"/>
    </location>
    <ligand>
        <name>ATP</name>
        <dbReference type="ChEBI" id="CHEBI:30616"/>
        <label>2</label>
    </ligand>
</feature>
<feature type="binding site" evidence="19">
    <location>
        <position position="831"/>
    </location>
    <ligand>
        <name>Mg(2+)</name>
        <dbReference type="ChEBI" id="CHEBI:18420"/>
        <label>3</label>
    </ligand>
</feature>
<dbReference type="InterPro" id="IPR033937">
    <property type="entry name" value="MGS_CPS_CarB"/>
</dbReference>
<comment type="similarity">
    <text evidence="4 19">Belongs to the CarB family.</text>
</comment>
<feature type="binding site" evidence="19">
    <location>
        <position position="288"/>
    </location>
    <ligand>
        <name>Mn(2+)</name>
        <dbReference type="ChEBI" id="CHEBI:29035"/>
        <label>1</label>
    </ligand>
</feature>
<dbReference type="PROSITE" id="PS51257">
    <property type="entry name" value="PROKAR_LIPOPROTEIN"/>
    <property type="match status" value="1"/>
</dbReference>
<dbReference type="AlphaFoldDB" id="A0A975Y1D7"/>
<feature type="binding site" evidence="19">
    <location>
        <position position="758"/>
    </location>
    <ligand>
        <name>ATP</name>
        <dbReference type="ChEBI" id="CHEBI:30616"/>
        <label>2</label>
    </ligand>
</feature>
<dbReference type="GO" id="GO:0005524">
    <property type="term" value="F:ATP binding"/>
    <property type="evidence" value="ECO:0007669"/>
    <property type="project" value="UniProtKB-UniRule"/>
</dbReference>
<evidence type="ECO:0000256" key="3">
    <source>
        <dbReference type="ARBA" id="ARBA00005077"/>
    </source>
</evidence>
<feature type="binding site" evidence="19">
    <location>
        <position position="178"/>
    </location>
    <ligand>
        <name>ATP</name>
        <dbReference type="ChEBI" id="CHEBI:30616"/>
        <label>1</label>
    </ligand>
</feature>
<feature type="binding site" evidence="19">
    <location>
        <position position="288"/>
    </location>
    <ligand>
        <name>ATP</name>
        <dbReference type="ChEBI" id="CHEBI:30616"/>
        <label>1</label>
    </ligand>
</feature>
<comment type="cofactor">
    <cofactor evidence="1">
        <name>Mn(2+)</name>
        <dbReference type="ChEBI" id="CHEBI:29035"/>
    </cofactor>
</comment>
<evidence type="ECO:0000259" key="20">
    <source>
        <dbReference type="PROSITE" id="PS50975"/>
    </source>
</evidence>
<dbReference type="SMART" id="SM01096">
    <property type="entry name" value="CPSase_L_D3"/>
    <property type="match status" value="1"/>
</dbReference>
<keyword evidence="14" id="KW-0464">Manganese</keyword>
<feature type="binding site" evidence="19">
    <location>
        <position position="288"/>
    </location>
    <ligand>
        <name>Mg(2+)</name>
        <dbReference type="ChEBI" id="CHEBI:18420"/>
        <label>1</label>
    </ligand>
</feature>
<dbReference type="Pfam" id="PF02787">
    <property type="entry name" value="CPSase_L_D3"/>
    <property type="match status" value="1"/>
</dbReference>
<feature type="binding site" evidence="19">
    <location>
        <position position="129"/>
    </location>
    <ligand>
        <name>ATP</name>
        <dbReference type="ChEBI" id="CHEBI:30616"/>
        <label>1</label>
    </ligand>
</feature>
<feature type="region of interest" description="Carboxyphosphate synthetic domain" evidence="19">
    <location>
        <begin position="1"/>
        <end position="405"/>
    </location>
</feature>
<evidence type="ECO:0000256" key="7">
    <source>
        <dbReference type="ARBA" id="ARBA00022605"/>
    </source>
</evidence>
<evidence type="ECO:0000256" key="10">
    <source>
        <dbReference type="ARBA" id="ARBA00022741"/>
    </source>
</evidence>
<keyword evidence="5 19" id="KW-0055">Arginine biosynthesis</keyword>
<evidence type="ECO:0000256" key="1">
    <source>
        <dbReference type="ARBA" id="ARBA00001936"/>
    </source>
</evidence>
<feature type="binding site" evidence="19">
    <location>
        <position position="717"/>
    </location>
    <ligand>
        <name>ATP</name>
        <dbReference type="ChEBI" id="CHEBI:30616"/>
        <label>2</label>
    </ligand>
</feature>
<evidence type="ECO:0000256" key="15">
    <source>
        <dbReference type="ARBA" id="ARBA00047359"/>
    </source>
</evidence>
<keyword evidence="9 19" id="KW-0677">Repeat</keyword>
<comment type="subunit">
    <text evidence="18 19">Composed of two chains; the small (or glutamine) chain promotes the hydrolysis of glutamine to ammonia, which is used by the large (or ammonia) chain to synthesize carbamoyl phosphate. Tetramer of heterodimers (alpha,beta)4.</text>
</comment>
<dbReference type="CDD" id="cd01424">
    <property type="entry name" value="MGS_CPS_II"/>
    <property type="match status" value="1"/>
</dbReference>
<dbReference type="KEGG" id="nps:KRR39_06485"/>
<dbReference type="RefSeq" id="WP_216941259.1">
    <property type="nucleotide sequence ID" value="NZ_CP077062.1"/>
</dbReference>
<evidence type="ECO:0000256" key="9">
    <source>
        <dbReference type="ARBA" id="ARBA00022737"/>
    </source>
</evidence>
<feature type="binding site" evidence="19">
    <location>
        <position position="789"/>
    </location>
    <ligand>
        <name>ATP</name>
        <dbReference type="ChEBI" id="CHEBI:30616"/>
        <label>2</label>
    </ligand>
</feature>
<keyword evidence="7 19" id="KW-0028">Amino-acid biosynthesis</keyword>
<comment type="caution">
    <text evidence="19">Lacks conserved residue(s) required for the propagation of feature annotation.</text>
</comment>
<feature type="region of interest" description="Allosteric domain" evidence="19">
    <location>
        <begin position="954"/>
        <end position="1100"/>
    </location>
</feature>
<feature type="binding site" evidence="19">
    <location>
        <position position="791"/>
    </location>
    <ligand>
        <name>ATP</name>
        <dbReference type="ChEBI" id="CHEBI:30616"/>
        <label>2</label>
    </ligand>
</feature>
<proteinExistence type="inferred from homology"/>
<keyword evidence="23" id="KW-1185">Reference proteome</keyword>
<dbReference type="InterPro" id="IPR006275">
    <property type="entry name" value="CPSase_lsu"/>
</dbReference>
<reference evidence="22" key="1">
    <citation type="submission" date="2021-06" db="EMBL/GenBank/DDBJ databases">
        <title>Complete genome sequence of Nocardioides sp. G188.</title>
        <authorList>
            <person name="Im W.-T."/>
        </authorList>
    </citation>
    <scope>NUCLEOTIDE SEQUENCE</scope>
    <source>
        <strain evidence="22">G188</strain>
    </source>
</reference>
<dbReference type="PROSITE" id="PS00866">
    <property type="entry name" value="CPSASE_1"/>
    <property type="match status" value="2"/>
</dbReference>
<dbReference type="GO" id="GO:0006541">
    <property type="term" value="P:glutamine metabolic process"/>
    <property type="evidence" value="ECO:0007669"/>
    <property type="project" value="TreeGrafter"/>
</dbReference>
<dbReference type="PANTHER" id="PTHR11405:SF53">
    <property type="entry name" value="CARBAMOYL-PHOSPHATE SYNTHASE [AMMONIA], MITOCHONDRIAL"/>
    <property type="match status" value="1"/>
</dbReference>
<dbReference type="FunFam" id="3.40.50.20:FF:000001">
    <property type="entry name" value="Carbamoyl-phosphate synthase large chain"/>
    <property type="match status" value="1"/>
</dbReference>
<feature type="binding site" evidence="19">
    <location>
        <position position="843"/>
    </location>
    <ligand>
        <name>Mn(2+)</name>
        <dbReference type="ChEBI" id="CHEBI:29035"/>
        <label>4</label>
    </ligand>
</feature>
<dbReference type="FunFam" id="1.10.1030.10:FF:000002">
    <property type="entry name" value="Carbamoyl-phosphate synthase large chain"/>
    <property type="match status" value="1"/>
</dbReference>
<keyword evidence="8" id="KW-0479">Metal-binding</keyword>
<feature type="binding site" evidence="19">
    <location>
        <position position="244"/>
    </location>
    <ligand>
        <name>ATP</name>
        <dbReference type="ChEBI" id="CHEBI:30616"/>
        <label>1</label>
    </ligand>
</feature>
<evidence type="ECO:0000313" key="22">
    <source>
        <dbReference type="EMBL" id="QWZ09413.1"/>
    </source>
</evidence>
<feature type="binding site" evidence="19">
    <location>
        <position position="843"/>
    </location>
    <ligand>
        <name>Mg(2+)</name>
        <dbReference type="ChEBI" id="CHEBI:18420"/>
        <label>4</label>
    </ligand>
</feature>
<dbReference type="InterPro" id="IPR005480">
    <property type="entry name" value="CPSase_lsu_oligo"/>
</dbReference>
<sequence>MPKRDDIHSVLVIGSGPIVIGQACEFDYSGTQACRVLKAEGLRVILVNSNPATIMTDPQFADATYVEPITAEYVEKVIAKERPDALLATLGGQTALNAAMALDKAGVLEKYGVELIGASIEAIDRGENRESFKKIVEELGGETARSMVCHTMEDCLEAVYGDGGLGFPVVIRPSFTMGGTGSGMAYDETDLHRIAGSGLAASPTTEVLLEESILGWKEYELEVMRDKADNVVIVCSIENLDPMGVHTGDSITVAPAMTLTDREYQAMRDLSIGIIRSVGVDTGGCNIQFAVDPTDGRLIVIEMNPRVSRSSALASKATGFPIAKIAAKVAIGYTLDEIPNDITRETPASFEPSLDYVVVKVPRFAFEKFPSADRTLTTHMKSVGEAMAIGRNFTEALQKALRSLEDKKAPFDWRKEWVKLDKAALLETIRTPHDGRLREVMDALRAGATPEEIFDATAIDPWFVDQLLLINEVAVEILDADELTPALLRRAKRHGFSDEQLGKLRGMPADVVRGVRHALGIRPVYKTVDTCAAEFAARTPYHYSSYDEETEVQPRERPAVIILGSGPNRIGQGIEFDYSCVHASMALSEAGYETVMVNCNPETVSTDYDTSDRLYFEPLTLEDVLEIVHAEQQAGPVAGVICQLGGQTPLGLAQGLEDAGVPIVGTPPAAIHLAEERGAFGRVLARAGLPAPKHGMATSFEEAQAIAAEIAYPVLVRPSYVLGGRGMEIVYDDASLEGYIERATEISPEHPVLVDRFIDDAVEIDVDAIYDGTDLFLGGVMEHIEEAGIHSGDSSCALPPITLGAQEIKRIREATHAIAEGVGVRGLLNVQYALGSDVLYVLEANPRASRTVPFVSKATATPLASAAARVMLGETIAELRTAGVLPATGDGGDLPADAPIAVKEAVMPFNRFRTPDGQQVDTVLGPEMKSTGEVMGFDADFGTAFAKAQTAAFGSLPTSGKVFVSMANRDKRSMIFPIKVLADRGFEILATQGTAEVLRRNGVTVTVVRKHFEGPGPNGEPTTVQLIQAGEIALIINTPHGSSGGGAARIDGYEIRTAAIMANIPCITTVQGLGAAVQGIEAMRAGEIGVRSLQDWARRT</sequence>
<comment type="function">
    <text evidence="17 19">Large subunit of the glutamine-dependent carbamoyl phosphate synthetase (CPSase). CPSase catalyzes the formation of carbamoyl phosphate from the ammonia moiety of glutamine, carbonate, and phosphate donated by ATP, constituting the first step of 2 biosynthetic pathways, one leading to arginine and/or urea and the other to pyrimidine nucleotides. The large subunit (synthetase) binds the substrates ammonia (free or transferred from glutamine from the small subunit), hydrogencarbonate and ATP and carries out an ATP-coupled ligase reaction, activating hydrogencarbonate by forming carboxy phosphate which reacts with ammonia to form carbamoyl phosphate.</text>
</comment>
<feature type="binding site" evidence="19">
    <location>
        <position position="246"/>
    </location>
    <ligand>
        <name>ATP</name>
        <dbReference type="ChEBI" id="CHEBI:30616"/>
        <label>1</label>
    </ligand>
</feature>
<comment type="pathway">
    <text evidence="2 19">Pyrimidine metabolism; UMP biosynthesis via de novo pathway; (S)-dihydroorotate from bicarbonate: step 1/3.</text>
</comment>
<comment type="catalytic activity">
    <reaction evidence="16 19">
        <text>hydrogencarbonate + L-glutamine + 2 ATP + H2O = carbamoyl phosphate + L-glutamate + 2 ADP + phosphate + 2 H(+)</text>
        <dbReference type="Rhea" id="RHEA:18633"/>
        <dbReference type="ChEBI" id="CHEBI:15377"/>
        <dbReference type="ChEBI" id="CHEBI:15378"/>
        <dbReference type="ChEBI" id="CHEBI:17544"/>
        <dbReference type="ChEBI" id="CHEBI:29985"/>
        <dbReference type="ChEBI" id="CHEBI:30616"/>
        <dbReference type="ChEBI" id="CHEBI:43474"/>
        <dbReference type="ChEBI" id="CHEBI:58228"/>
        <dbReference type="ChEBI" id="CHEBI:58359"/>
        <dbReference type="ChEBI" id="CHEBI:456216"/>
        <dbReference type="EC" id="6.3.5.5"/>
    </reaction>
</comment>
<feature type="binding site" evidence="19">
    <location>
        <position position="211"/>
    </location>
    <ligand>
        <name>ATP</name>
        <dbReference type="ChEBI" id="CHEBI:30616"/>
        <label>1</label>
    </ligand>
</feature>
<evidence type="ECO:0000256" key="5">
    <source>
        <dbReference type="ARBA" id="ARBA00022571"/>
    </source>
</evidence>
<comment type="pathway">
    <text evidence="3 19">Amino-acid biosynthesis; L-arginine biosynthesis; carbamoyl phosphate from bicarbonate: step 1/1.</text>
</comment>
<dbReference type="GO" id="GO:0006526">
    <property type="term" value="P:L-arginine biosynthetic process"/>
    <property type="evidence" value="ECO:0007669"/>
    <property type="project" value="UniProtKB-UniRule"/>
</dbReference>
<dbReference type="GO" id="GO:0005737">
    <property type="term" value="C:cytoplasm"/>
    <property type="evidence" value="ECO:0007669"/>
    <property type="project" value="TreeGrafter"/>
</dbReference>
<dbReference type="GO" id="GO:0046872">
    <property type="term" value="F:metal ion binding"/>
    <property type="evidence" value="ECO:0007669"/>
    <property type="project" value="UniProtKB-KW"/>
</dbReference>
<feature type="binding site" evidence="19">
    <location>
        <position position="302"/>
    </location>
    <ligand>
        <name>Mg(2+)</name>
        <dbReference type="ChEBI" id="CHEBI:18420"/>
        <label>1</label>
    </ligand>
</feature>
<feature type="binding site" evidence="19">
    <location>
        <position position="831"/>
    </location>
    <ligand>
        <name>Mn(2+)</name>
        <dbReference type="ChEBI" id="CHEBI:29035"/>
        <label>3</label>
    </ligand>
</feature>
<dbReference type="HAMAP" id="MF_01210_B">
    <property type="entry name" value="CPSase_L_chain_B"/>
    <property type="match status" value="1"/>
</dbReference>
<dbReference type="FunFam" id="3.30.470.20:FF:000014">
    <property type="entry name" value="Carbamoyl-phosphate synthase large chain"/>
    <property type="match status" value="1"/>
</dbReference>
<dbReference type="Proteomes" id="UP000683575">
    <property type="component" value="Chromosome"/>
</dbReference>
<dbReference type="PROSITE" id="PS51855">
    <property type="entry name" value="MGS"/>
    <property type="match status" value="1"/>
</dbReference>
<feature type="binding site" evidence="19">
    <location>
        <position position="756"/>
    </location>
    <ligand>
        <name>ATP</name>
        <dbReference type="ChEBI" id="CHEBI:30616"/>
        <label>2</label>
    </ligand>
</feature>
<evidence type="ECO:0000256" key="2">
    <source>
        <dbReference type="ARBA" id="ARBA00004812"/>
    </source>
</evidence>
<dbReference type="SMART" id="SM00851">
    <property type="entry name" value="MGS"/>
    <property type="match status" value="1"/>
</dbReference>
<feature type="domain" description="MGS-like" evidence="21">
    <location>
        <begin position="954"/>
        <end position="1100"/>
    </location>
</feature>
<dbReference type="NCBIfam" id="NF003671">
    <property type="entry name" value="PRK05294.1"/>
    <property type="match status" value="1"/>
</dbReference>
<keyword evidence="12" id="KW-0460">Magnesium</keyword>
<feature type="binding site" evidence="19">
    <location>
        <position position="845"/>
    </location>
    <ligand>
        <name>Mg(2+)</name>
        <dbReference type="ChEBI" id="CHEBI:18420"/>
        <label>4</label>
    </ligand>
</feature>
<feature type="binding site" evidence="19">
    <location>
        <position position="304"/>
    </location>
    <ligand>
        <name>Mn(2+)</name>
        <dbReference type="ChEBI" id="CHEBI:29035"/>
        <label>2</label>
    </ligand>
</feature>
<feature type="binding site" evidence="19">
    <location>
        <position position="843"/>
    </location>
    <ligand>
        <name>Mg(2+)</name>
        <dbReference type="ChEBI" id="CHEBI:18420"/>
        <label>3</label>
    </ligand>
</feature>
<dbReference type="InterPro" id="IPR058047">
    <property type="entry name" value="CPSase_preATP-grasp"/>
</dbReference>
<feature type="binding site" evidence="19">
    <location>
        <position position="218"/>
    </location>
    <ligand>
        <name>ATP</name>
        <dbReference type="ChEBI" id="CHEBI:30616"/>
        <label>1</label>
    </ligand>
</feature>
<dbReference type="EMBL" id="CP077062">
    <property type="protein sequence ID" value="QWZ09413.1"/>
    <property type="molecule type" value="Genomic_DNA"/>
</dbReference>
<dbReference type="PROSITE" id="PS00867">
    <property type="entry name" value="CPSASE_2"/>
    <property type="match status" value="2"/>
</dbReference>
<dbReference type="EC" id="6.3.4.16" evidence="19"/>
<feature type="domain" description="ATP-grasp" evidence="20">
    <location>
        <begin position="681"/>
        <end position="872"/>
    </location>
</feature>
<dbReference type="FunFam" id="3.30.470.20:FF:000007">
    <property type="entry name" value="Carbamoyl-phosphate synthase large chain"/>
    <property type="match status" value="1"/>
</dbReference>
<comment type="catalytic activity">
    <reaction evidence="15 19">
        <text>hydrogencarbonate + NH4(+) + 2 ATP = carbamoyl phosphate + 2 ADP + phosphate + 2 H(+)</text>
        <dbReference type="Rhea" id="RHEA:18029"/>
        <dbReference type="ChEBI" id="CHEBI:15378"/>
        <dbReference type="ChEBI" id="CHEBI:17544"/>
        <dbReference type="ChEBI" id="CHEBI:28938"/>
        <dbReference type="ChEBI" id="CHEBI:30616"/>
        <dbReference type="ChEBI" id="CHEBI:43474"/>
        <dbReference type="ChEBI" id="CHEBI:58228"/>
        <dbReference type="ChEBI" id="CHEBI:456216"/>
        <dbReference type="EC" id="6.3.4.16"/>
    </reaction>
</comment>
<feature type="binding site" evidence="19">
    <location>
        <position position="302"/>
    </location>
    <ligand>
        <name>ATP</name>
        <dbReference type="ChEBI" id="CHEBI:30616"/>
        <label>1</label>
    </ligand>
</feature>
<dbReference type="Pfam" id="PF02142">
    <property type="entry name" value="MGS"/>
    <property type="match status" value="1"/>
</dbReference>
<dbReference type="Pfam" id="PF25596">
    <property type="entry name" value="CPSase_L_D1"/>
    <property type="match status" value="2"/>
</dbReference>
<feature type="binding site" evidence="19">
    <location>
        <position position="179"/>
    </location>
    <ligand>
        <name>ATP</name>
        <dbReference type="ChEBI" id="CHEBI:30616"/>
        <label>1</label>
    </ligand>
</feature>
<evidence type="ECO:0000256" key="11">
    <source>
        <dbReference type="ARBA" id="ARBA00022840"/>
    </source>
</evidence>
<keyword evidence="10 19" id="KW-0547">Nucleotide-binding</keyword>
<feature type="binding site" evidence="19">
    <location>
        <position position="302"/>
    </location>
    <ligand>
        <name>Mg(2+)</name>
        <dbReference type="ChEBI" id="CHEBI:18420"/>
        <label>2</label>
    </ligand>
</feature>
<feature type="binding site" evidence="19">
    <location>
        <position position="831"/>
    </location>
    <ligand>
        <name>ATP</name>
        <dbReference type="ChEBI" id="CHEBI:30616"/>
        <label>2</label>
    </ligand>
</feature>
<comment type="cofactor">
    <cofactor evidence="19">
        <name>Mg(2+)</name>
        <dbReference type="ChEBI" id="CHEBI:18420"/>
    </cofactor>
    <cofactor evidence="19">
        <name>Mn(2+)</name>
        <dbReference type="ChEBI" id="CHEBI:29035"/>
    </cofactor>
    <text evidence="19">Binds 4 Mg(2+) or Mn(2+) ions per subunit.</text>
</comment>
<dbReference type="PANTHER" id="PTHR11405">
    <property type="entry name" value="CARBAMOYLTRANSFERASE FAMILY MEMBER"/>
    <property type="match status" value="1"/>
</dbReference>
<evidence type="ECO:0000313" key="23">
    <source>
        <dbReference type="Proteomes" id="UP000683575"/>
    </source>
</evidence>
<dbReference type="InterPro" id="IPR005479">
    <property type="entry name" value="CPAse_ATP-bd"/>
</dbReference>